<gene>
    <name evidence="1" type="ORF">AVEN_49344_1</name>
</gene>
<comment type="caution">
    <text evidence="1">The sequence shown here is derived from an EMBL/GenBank/DDBJ whole genome shotgun (WGS) entry which is preliminary data.</text>
</comment>
<keyword evidence="2" id="KW-1185">Reference proteome</keyword>
<evidence type="ECO:0000313" key="1">
    <source>
        <dbReference type="EMBL" id="GBN16698.1"/>
    </source>
</evidence>
<dbReference type="AlphaFoldDB" id="A0A4Y2LPN5"/>
<protein>
    <submittedName>
        <fullName evidence="1">Uncharacterized protein</fullName>
    </submittedName>
</protein>
<dbReference type="Proteomes" id="UP000499080">
    <property type="component" value="Unassembled WGS sequence"/>
</dbReference>
<organism evidence="1 2">
    <name type="scientific">Araneus ventricosus</name>
    <name type="common">Orbweaver spider</name>
    <name type="synonym">Epeira ventricosa</name>
    <dbReference type="NCBI Taxonomy" id="182803"/>
    <lineage>
        <taxon>Eukaryota</taxon>
        <taxon>Metazoa</taxon>
        <taxon>Ecdysozoa</taxon>
        <taxon>Arthropoda</taxon>
        <taxon>Chelicerata</taxon>
        <taxon>Arachnida</taxon>
        <taxon>Araneae</taxon>
        <taxon>Araneomorphae</taxon>
        <taxon>Entelegynae</taxon>
        <taxon>Araneoidea</taxon>
        <taxon>Araneidae</taxon>
        <taxon>Araneus</taxon>
    </lineage>
</organism>
<sequence length="116" mass="13539">MNDRLDLKKYCDFCQVEIKRNDVCSHCVDRLRLVFQIHVSIGFLKALPFLFDDGPGLGPRQIEHVKLFLLRYAYVLIACKTHVDKMDSANTSSIFYLKGLRDILNIRDCNFDVERI</sequence>
<reference evidence="1 2" key="1">
    <citation type="journal article" date="2019" name="Sci. Rep.">
        <title>Orb-weaving spider Araneus ventricosus genome elucidates the spidroin gene catalogue.</title>
        <authorList>
            <person name="Kono N."/>
            <person name="Nakamura H."/>
            <person name="Ohtoshi R."/>
            <person name="Moran D.A.P."/>
            <person name="Shinohara A."/>
            <person name="Yoshida Y."/>
            <person name="Fujiwara M."/>
            <person name="Mori M."/>
            <person name="Tomita M."/>
            <person name="Arakawa K."/>
        </authorList>
    </citation>
    <scope>NUCLEOTIDE SEQUENCE [LARGE SCALE GENOMIC DNA]</scope>
</reference>
<dbReference type="EMBL" id="BGPR01006178">
    <property type="protein sequence ID" value="GBN16698.1"/>
    <property type="molecule type" value="Genomic_DNA"/>
</dbReference>
<proteinExistence type="predicted"/>
<accession>A0A4Y2LPN5</accession>
<evidence type="ECO:0000313" key="2">
    <source>
        <dbReference type="Proteomes" id="UP000499080"/>
    </source>
</evidence>
<name>A0A4Y2LPN5_ARAVE</name>